<evidence type="ECO:0000256" key="1">
    <source>
        <dbReference type="SAM" id="MobiDB-lite"/>
    </source>
</evidence>
<protein>
    <submittedName>
        <fullName evidence="2">Uncharacterized protein</fullName>
    </submittedName>
</protein>
<proteinExistence type="predicted"/>
<name>A0A1V6RKM1_9EURO</name>
<feature type="compositionally biased region" description="Basic and acidic residues" evidence="1">
    <location>
        <begin position="83"/>
        <end position="93"/>
    </location>
</feature>
<accession>A0A1V6RKM1</accession>
<organism evidence="2 3">
    <name type="scientific">Penicillium solitum</name>
    <dbReference type="NCBI Taxonomy" id="60172"/>
    <lineage>
        <taxon>Eukaryota</taxon>
        <taxon>Fungi</taxon>
        <taxon>Dikarya</taxon>
        <taxon>Ascomycota</taxon>
        <taxon>Pezizomycotina</taxon>
        <taxon>Eurotiomycetes</taxon>
        <taxon>Eurotiomycetidae</taxon>
        <taxon>Eurotiales</taxon>
        <taxon>Aspergillaceae</taxon>
        <taxon>Penicillium</taxon>
    </lineage>
</organism>
<reference evidence="3" key="1">
    <citation type="journal article" date="2017" name="Nat. Microbiol.">
        <title>Global analysis of biosynthetic gene clusters reveals vast potential of secondary metabolite production in Penicillium species.</title>
        <authorList>
            <person name="Nielsen J.C."/>
            <person name="Grijseels S."/>
            <person name="Prigent S."/>
            <person name="Ji B."/>
            <person name="Dainat J."/>
            <person name="Nielsen K.F."/>
            <person name="Frisvad J.C."/>
            <person name="Workman M."/>
            <person name="Nielsen J."/>
        </authorList>
    </citation>
    <scope>NUCLEOTIDE SEQUENCE [LARGE SCALE GENOMIC DNA]</scope>
    <source>
        <strain evidence="3">IBT 29525</strain>
    </source>
</reference>
<gene>
    <name evidence="2" type="ORF">PENSOL_c002G02495</name>
</gene>
<dbReference type="EMBL" id="MDYO01000002">
    <property type="protein sequence ID" value="OQE02382.1"/>
    <property type="molecule type" value="Genomic_DNA"/>
</dbReference>
<sequence length="119" mass="13027">MSHSKKQEKTSDSVKSGGLTPSQTQHLVMGYLCMEKSKQVDWKKLGELCNVSTSSARTVFTKARRRLEKWEEQIAAAAAIKEVEEAGEAREAGETGEDEGDNKDSDEAVEAAHAQDAEN</sequence>
<evidence type="ECO:0000313" key="2">
    <source>
        <dbReference type="EMBL" id="OQE02382.1"/>
    </source>
</evidence>
<evidence type="ECO:0000313" key="3">
    <source>
        <dbReference type="Proteomes" id="UP000191612"/>
    </source>
</evidence>
<feature type="compositionally biased region" description="Basic and acidic residues" evidence="1">
    <location>
        <begin position="1"/>
        <end position="12"/>
    </location>
</feature>
<keyword evidence="3" id="KW-1185">Reference proteome</keyword>
<dbReference type="AlphaFoldDB" id="A0A1V6RKM1"/>
<dbReference type="Proteomes" id="UP000191612">
    <property type="component" value="Unassembled WGS sequence"/>
</dbReference>
<feature type="region of interest" description="Disordered" evidence="1">
    <location>
        <begin position="83"/>
        <end position="119"/>
    </location>
</feature>
<comment type="caution">
    <text evidence="2">The sequence shown here is derived from an EMBL/GenBank/DDBJ whole genome shotgun (WGS) entry which is preliminary data.</text>
</comment>
<feature type="region of interest" description="Disordered" evidence="1">
    <location>
        <begin position="1"/>
        <end position="22"/>
    </location>
</feature>